<reference evidence="1" key="1">
    <citation type="journal article" date="2020" name="Cell">
        <title>Large-Scale Comparative Analyses of Tick Genomes Elucidate Their Genetic Diversity and Vector Capacities.</title>
        <authorList>
            <consortium name="Tick Genome and Microbiome Consortium (TIGMIC)"/>
            <person name="Jia N."/>
            <person name="Wang J."/>
            <person name="Shi W."/>
            <person name="Du L."/>
            <person name="Sun Y."/>
            <person name="Zhan W."/>
            <person name="Jiang J.F."/>
            <person name="Wang Q."/>
            <person name="Zhang B."/>
            <person name="Ji P."/>
            <person name="Bell-Sakyi L."/>
            <person name="Cui X.M."/>
            <person name="Yuan T.T."/>
            <person name="Jiang B.G."/>
            <person name="Yang W.F."/>
            <person name="Lam T.T."/>
            <person name="Chang Q.C."/>
            <person name="Ding S.J."/>
            <person name="Wang X.J."/>
            <person name="Zhu J.G."/>
            <person name="Ruan X.D."/>
            <person name="Zhao L."/>
            <person name="Wei J.T."/>
            <person name="Ye R.Z."/>
            <person name="Que T.C."/>
            <person name="Du C.H."/>
            <person name="Zhou Y.H."/>
            <person name="Cheng J.X."/>
            <person name="Dai P.F."/>
            <person name="Guo W.B."/>
            <person name="Han X.H."/>
            <person name="Huang E.J."/>
            <person name="Li L.F."/>
            <person name="Wei W."/>
            <person name="Gao Y.C."/>
            <person name="Liu J.Z."/>
            <person name="Shao H.Z."/>
            <person name="Wang X."/>
            <person name="Wang C.C."/>
            <person name="Yang T.C."/>
            <person name="Huo Q.B."/>
            <person name="Li W."/>
            <person name="Chen H.Y."/>
            <person name="Chen S.E."/>
            <person name="Zhou L.G."/>
            <person name="Ni X.B."/>
            <person name="Tian J.H."/>
            <person name="Sheng Y."/>
            <person name="Liu T."/>
            <person name="Pan Y.S."/>
            <person name="Xia L.Y."/>
            <person name="Li J."/>
            <person name="Zhao F."/>
            <person name="Cao W.C."/>
        </authorList>
    </citation>
    <scope>NUCLEOTIDE SEQUENCE</scope>
    <source>
        <strain evidence="1">Rsan-2018</strain>
    </source>
</reference>
<dbReference type="Proteomes" id="UP000821837">
    <property type="component" value="Chromosome 3"/>
</dbReference>
<dbReference type="AlphaFoldDB" id="A0A9D4T0D4"/>
<protein>
    <submittedName>
        <fullName evidence="1">Uncharacterized protein</fullName>
    </submittedName>
</protein>
<gene>
    <name evidence="1" type="ORF">HPB52_014504</name>
</gene>
<reference evidence="1" key="2">
    <citation type="submission" date="2021-09" db="EMBL/GenBank/DDBJ databases">
        <authorList>
            <person name="Jia N."/>
            <person name="Wang J."/>
            <person name="Shi W."/>
            <person name="Du L."/>
            <person name="Sun Y."/>
            <person name="Zhan W."/>
            <person name="Jiang J."/>
            <person name="Wang Q."/>
            <person name="Zhang B."/>
            <person name="Ji P."/>
            <person name="Sakyi L.B."/>
            <person name="Cui X."/>
            <person name="Yuan T."/>
            <person name="Jiang B."/>
            <person name="Yang W."/>
            <person name="Lam T.T.-Y."/>
            <person name="Chang Q."/>
            <person name="Ding S."/>
            <person name="Wang X."/>
            <person name="Zhu J."/>
            <person name="Ruan X."/>
            <person name="Zhao L."/>
            <person name="Wei J."/>
            <person name="Que T."/>
            <person name="Du C."/>
            <person name="Cheng J."/>
            <person name="Dai P."/>
            <person name="Han X."/>
            <person name="Huang E."/>
            <person name="Gao Y."/>
            <person name="Liu J."/>
            <person name="Shao H."/>
            <person name="Ye R."/>
            <person name="Li L."/>
            <person name="Wei W."/>
            <person name="Wang X."/>
            <person name="Wang C."/>
            <person name="Huo Q."/>
            <person name="Li W."/>
            <person name="Guo W."/>
            <person name="Chen H."/>
            <person name="Chen S."/>
            <person name="Zhou L."/>
            <person name="Zhou L."/>
            <person name="Ni X."/>
            <person name="Tian J."/>
            <person name="Zhou Y."/>
            <person name="Sheng Y."/>
            <person name="Liu T."/>
            <person name="Pan Y."/>
            <person name="Xia L."/>
            <person name="Li J."/>
            <person name="Zhao F."/>
            <person name="Cao W."/>
        </authorList>
    </citation>
    <scope>NUCLEOTIDE SEQUENCE</scope>
    <source>
        <strain evidence="1">Rsan-2018</strain>
        <tissue evidence="1">Larvae</tissue>
    </source>
</reference>
<keyword evidence="2" id="KW-1185">Reference proteome</keyword>
<name>A0A9D4T0D4_RHISA</name>
<accession>A0A9D4T0D4</accession>
<sequence length="88" mass="9530">MRSSEDVLEVRVTDFRRCNEVSASGSNGVVSDPYAEYETRSGFSEGCKIGGITNSNELVHSRVRGLAFRARLHGPGTLDRPARGRSSG</sequence>
<comment type="caution">
    <text evidence="1">The sequence shown here is derived from an EMBL/GenBank/DDBJ whole genome shotgun (WGS) entry which is preliminary data.</text>
</comment>
<evidence type="ECO:0000313" key="2">
    <source>
        <dbReference type="Proteomes" id="UP000821837"/>
    </source>
</evidence>
<dbReference type="EMBL" id="JABSTV010001249">
    <property type="protein sequence ID" value="KAH7962113.1"/>
    <property type="molecule type" value="Genomic_DNA"/>
</dbReference>
<evidence type="ECO:0000313" key="1">
    <source>
        <dbReference type="EMBL" id="KAH7962113.1"/>
    </source>
</evidence>
<organism evidence="1 2">
    <name type="scientific">Rhipicephalus sanguineus</name>
    <name type="common">Brown dog tick</name>
    <name type="synonym">Ixodes sanguineus</name>
    <dbReference type="NCBI Taxonomy" id="34632"/>
    <lineage>
        <taxon>Eukaryota</taxon>
        <taxon>Metazoa</taxon>
        <taxon>Ecdysozoa</taxon>
        <taxon>Arthropoda</taxon>
        <taxon>Chelicerata</taxon>
        <taxon>Arachnida</taxon>
        <taxon>Acari</taxon>
        <taxon>Parasitiformes</taxon>
        <taxon>Ixodida</taxon>
        <taxon>Ixodoidea</taxon>
        <taxon>Ixodidae</taxon>
        <taxon>Rhipicephalinae</taxon>
        <taxon>Rhipicephalus</taxon>
        <taxon>Rhipicephalus</taxon>
    </lineage>
</organism>
<proteinExistence type="predicted"/>